<dbReference type="PATRIC" id="fig|280871.6.peg.1810"/>
<evidence type="ECO:0000313" key="2">
    <source>
        <dbReference type="Proteomes" id="UP000032221"/>
    </source>
</evidence>
<dbReference type="OrthoDB" id="4744879at2"/>
<accession>A0A0D1L946</accession>
<dbReference type="STRING" id="280871.TL10_08740"/>
<dbReference type="EMBL" id="JXST01000009">
    <property type="protein sequence ID" value="KIU17410.1"/>
    <property type="molecule type" value="Genomic_DNA"/>
</dbReference>
<comment type="caution">
    <text evidence="1">The sequence shown here is derived from an EMBL/GenBank/DDBJ whole genome shotgun (WGS) entry which is preliminary data.</text>
</comment>
<sequence>MTDWTSHRHLQQAVMLGIRNPEVALNNLRAFVNFDTVYSFVLTQRPAWQEVAVTDGQRLILWHGSDTECAGHDNRLPHPMFQSSVRTVLLSRFSDQALHTDYDVLDDGSRQLVSVRLRLYTSIVSSTTRTTPEDSQHYVECYLFDKNSDDGQAEMERLLEFGAALSISASV</sequence>
<name>A0A0D1L946_9MYCO</name>
<reference evidence="1 2" key="1">
    <citation type="submission" date="2015-01" db="EMBL/GenBank/DDBJ databases">
        <title>Genome sequence of Mycobacterium llatzerense and Mycobacterium immunogenum recovered from brain abscess.</title>
        <authorList>
            <person name="Greninger A.L."/>
            <person name="Langelier C."/>
            <person name="Cunningham G."/>
            <person name="Chiu C.Y."/>
            <person name="Miller S."/>
        </authorList>
    </citation>
    <scope>NUCLEOTIDE SEQUENCE [LARGE SCALE GENOMIC DNA]</scope>
    <source>
        <strain evidence="1 2">CLUC14</strain>
    </source>
</reference>
<organism evidence="1 2">
    <name type="scientific">Mycolicibacterium llatzerense</name>
    <dbReference type="NCBI Taxonomy" id="280871"/>
    <lineage>
        <taxon>Bacteria</taxon>
        <taxon>Bacillati</taxon>
        <taxon>Actinomycetota</taxon>
        <taxon>Actinomycetes</taxon>
        <taxon>Mycobacteriales</taxon>
        <taxon>Mycobacteriaceae</taxon>
        <taxon>Mycolicibacterium</taxon>
    </lineage>
</organism>
<dbReference type="Proteomes" id="UP000032221">
    <property type="component" value="Unassembled WGS sequence"/>
</dbReference>
<proteinExistence type="predicted"/>
<protein>
    <submittedName>
        <fullName evidence="1">Uncharacterized protein</fullName>
    </submittedName>
</protein>
<keyword evidence="2" id="KW-1185">Reference proteome</keyword>
<dbReference type="RefSeq" id="WP_043400150.1">
    <property type="nucleotide sequence ID" value="NZ_JXST01000009.1"/>
</dbReference>
<gene>
    <name evidence="1" type="ORF">TL10_08740</name>
</gene>
<evidence type="ECO:0000313" key="1">
    <source>
        <dbReference type="EMBL" id="KIU17410.1"/>
    </source>
</evidence>
<dbReference type="AlphaFoldDB" id="A0A0D1L946"/>